<evidence type="ECO:0000313" key="3">
    <source>
        <dbReference type="Proteomes" id="UP001159363"/>
    </source>
</evidence>
<dbReference type="EMBL" id="JARBHB010000010">
    <property type="protein sequence ID" value="KAJ8873806.1"/>
    <property type="molecule type" value="Genomic_DNA"/>
</dbReference>
<sequence>MDVWTTTTASFLKRHVKRVFVALNLRLRFRSDQRVALELHRVARFSTTNSWHSLTRLEPCSKLGSLAKSYRVSEEIWIALNIKVSMEQCRNEGVGETGDPREDPSTNGIVQHNSHMQKSDWLIAQPPWPLKELQRLGYQHKHYSLLAQLGAAPVTPTSSERVSGQTPVYASSELGSIPSQITPGFSQVEIVPDDAVGRQVFLGISCFRASFHYGTAPYSYQSPSSAVKTTIRGITTTSYRRVKGVTGVGDAGSGHHGLPLERCSALVVGWRKSGRALTSGWRVEPSQALGEEGGLGQIRERVH</sequence>
<name>A0ABQ9GP47_9NEOP</name>
<accession>A0ABQ9GP47</accession>
<feature type="region of interest" description="Disordered" evidence="1">
    <location>
        <begin position="92"/>
        <end position="111"/>
    </location>
</feature>
<evidence type="ECO:0000256" key="1">
    <source>
        <dbReference type="SAM" id="MobiDB-lite"/>
    </source>
</evidence>
<protein>
    <submittedName>
        <fullName evidence="2">Uncharacterized protein</fullName>
    </submittedName>
</protein>
<gene>
    <name evidence="2" type="ORF">PR048_024641</name>
</gene>
<dbReference type="Proteomes" id="UP001159363">
    <property type="component" value="Chromosome 9"/>
</dbReference>
<comment type="caution">
    <text evidence="2">The sequence shown here is derived from an EMBL/GenBank/DDBJ whole genome shotgun (WGS) entry which is preliminary data.</text>
</comment>
<keyword evidence="3" id="KW-1185">Reference proteome</keyword>
<reference evidence="2 3" key="1">
    <citation type="submission" date="2023-02" db="EMBL/GenBank/DDBJ databases">
        <title>LHISI_Scaffold_Assembly.</title>
        <authorList>
            <person name="Stuart O.P."/>
            <person name="Cleave R."/>
            <person name="Magrath M.J.L."/>
            <person name="Mikheyev A.S."/>
        </authorList>
    </citation>
    <scope>NUCLEOTIDE SEQUENCE [LARGE SCALE GENOMIC DNA]</scope>
    <source>
        <strain evidence="2">Daus_M_001</strain>
        <tissue evidence="2">Leg muscle</tissue>
    </source>
</reference>
<evidence type="ECO:0000313" key="2">
    <source>
        <dbReference type="EMBL" id="KAJ8873806.1"/>
    </source>
</evidence>
<proteinExistence type="predicted"/>
<organism evidence="2 3">
    <name type="scientific">Dryococelus australis</name>
    <dbReference type="NCBI Taxonomy" id="614101"/>
    <lineage>
        <taxon>Eukaryota</taxon>
        <taxon>Metazoa</taxon>
        <taxon>Ecdysozoa</taxon>
        <taxon>Arthropoda</taxon>
        <taxon>Hexapoda</taxon>
        <taxon>Insecta</taxon>
        <taxon>Pterygota</taxon>
        <taxon>Neoptera</taxon>
        <taxon>Polyneoptera</taxon>
        <taxon>Phasmatodea</taxon>
        <taxon>Verophasmatodea</taxon>
        <taxon>Anareolatae</taxon>
        <taxon>Phasmatidae</taxon>
        <taxon>Eurycanthinae</taxon>
        <taxon>Dryococelus</taxon>
    </lineage>
</organism>